<dbReference type="PANTHER" id="PTHR11496:SF102">
    <property type="entry name" value="ALCOHOL DEHYDROGENASE 4"/>
    <property type="match status" value="1"/>
</dbReference>
<dbReference type="FunFam" id="3.40.50.1970:FF:000003">
    <property type="entry name" value="Alcohol dehydrogenase, iron-containing"/>
    <property type="match status" value="1"/>
</dbReference>
<organism evidence="7 8">
    <name type="scientific">Inhella gelatinilytica</name>
    <dbReference type="NCBI Taxonomy" id="2795030"/>
    <lineage>
        <taxon>Bacteria</taxon>
        <taxon>Pseudomonadati</taxon>
        <taxon>Pseudomonadota</taxon>
        <taxon>Betaproteobacteria</taxon>
        <taxon>Burkholderiales</taxon>
        <taxon>Sphaerotilaceae</taxon>
        <taxon>Inhella</taxon>
    </lineage>
</organism>
<comment type="caution">
    <text evidence="7">The sequence shown here is derived from an EMBL/GenBank/DDBJ whole genome shotgun (WGS) entry which is preliminary data.</text>
</comment>
<dbReference type="GO" id="GO:0046872">
    <property type="term" value="F:metal ion binding"/>
    <property type="evidence" value="ECO:0007669"/>
    <property type="project" value="InterPro"/>
</dbReference>
<dbReference type="InterPro" id="IPR039697">
    <property type="entry name" value="Alcohol_dehydrogenase_Fe"/>
</dbReference>
<evidence type="ECO:0000259" key="6">
    <source>
        <dbReference type="Pfam" id="PF25137"/>
    </source>
</evidence>
<dbReference type="CDD" id="cd08189">
    <property type="entry name" value="Fe-ADH-like"/>
    <property type="match status" value="1"/>
</dbReference>
<name>A0A931IWJ3_9BURK</name>
<dbReference type="Pfam" id="PF00465">
    <property type="entry name" value="Fe-ADH"/>
    <property type="match status" value="1"/>
</dbReference>
<dbReference type="FunFam" id="1.20.1090.10:FF:000001">
    <property type="entry name" value="Aldehyde-alcohol dehydrogenase"/>
    <property type="match status" value="1"/>
</dbReference>
<evidence type="ECO:0000259" key="5">
    <source>
        <dbReference type="Pfam" id="PF00465"/>
    </source>
</evidence>
<evidence type="ECO:0000313" key="7">
    <source>
        <dbReference type="EMBL" id="MBH9551363.1"/>
    </source>
</evidence>
<evidence type="ECO:0000256" key="1">
    <source>
        <dbReference type="ARBA" id="ARBA00001962"/>
    </source>
</evidence>
<dbReference type="GO" id="GO:0004022">
    <property type="term" value="F:alcohol dehydrogenase (NAD+) activity"/>
    <property type="evidence" value="ECO:0007669"/>
    <property type="project" value="TreeGrafter"/>
</dbReference>
<protein>
    <submittedName>
        <fullName evidence="7">Iron-containing alcohol dehydrogenase</fullName>
    </submittedName>
</protein>
<feature type="domain" description="Alcohol dehydrogenase iron-type/glycerol dehydrogenase GldA" evidence="5">
    <location>
        <begin position="17"/>
        <end position="183"/>
    </location>
</feature>
<dbReference type="InterPro" id="IPR056798">
    <property type="entry name" value="ADH_Fe_C"/>
</dbReference>
<dbReference type="Proteomes" id="UP000620139">
    <property type="component" value="Unassembled WGS sequence"/>
</dbReference>
<keyword evidence="8" id="KW-1185">Reference proteome</keyword>
<comment type="similarity">
    <text evidence="2">Belongs to the iron-containing alcohol dehydrogenase family.</text>
</comment>
<evidence type="ECO:0000256" key="4">
    <source>
        <dbReference type="SAM" id="MobiDB-lite"/>
    </source>
</evidence>
<dbReference type="SUPFAM" id="SSF56796">
    <property type="entry name" value="Dehydroquinate synthase-like"/>
    <property type="match status" value="1"/>
</dbReference>
<sequence length="437" mass="45290">MKGAGKVTRYIPIPQPTLLVGPGSMTRLGELIAGFGHLKLLIVTDAVIAKLGLLKGLTDALESGGTEYAVFDEITPDAPIPLIERGLAFFRDQGCDALIAVGGGSSMDAAKAIAVAAANPKPLRRLAGYFKGRHAPLPLYAVPTTAGTGSEVTVAAVISDPERKDKIVIVDPRIVPRAAALDPTLMTGLPPAVTAATGIDALTHAVEAFIGQWATDYTDGLALTAVGLIFGNLRTAYLEGGNLAAREKMALASTYAGMAFTRANVGYVHAIAHQFGGRYHTPHGLANAIVLPHVLRFSAPAITARLARLAVAARLGEASDRDDELAERFLDAIDQLNADLAIPRTLAALKRSDIASIARGARAEADAGYPVPRYMSQDECVALLKALLPVDGESGAAPAPVAAAKPSSPRKPAAPAPAKSAPKTPAKTPAKKTARKA</sequence>
<feature type="compositionally biased region" description="Low complexity" evidence="4">
    <location>
        <begin position="396"/>
        <end position="428"/>
    </location>
</feature>
<dbReference type="EMBL" id="JAEDAL010000001">
    <property type="protein sequence ID" value="MBH9551363.1"/>
    <property type="molecule type" value="Genomic_DNA"/>
</dbReference>
<gene>
    <name evidence="7" type="ORF">I7X43_00765</name>
</gene>
<keyword evidence="3" id="KW-0560">Oxidoreductase</keyword>
<feature type="region of interest" description="Disordered" evidence="4">
    <location>
        <begin position="395"/>
        <end position="437"/>
    </location>
</feature>
<feature type="domain" description="Fe-containing alcohol dehydrogenase-like C-terminal" evidence="6">
    <location>
        <begin position="194"/>
        <end position="387"/>
    </location>
</feature>
<comment type="cofactor">
    <cofactor evidence="1">
        <name>Fe cation</name>
        <dbReference type="ChEBI" id="CHEBI:24875"/>
    </cofactor>
</comment>
<dbReference type="Gene3D" id="1.20.1090.10">
    <property type="entry name" value="Dehydroquinate synthase-like - alpha domain"/>
    <property type="match status" value="1"/>
</dbReference>
<evidence type="ECO:0000313" key="8">
    <source>
        <dbReference type="Proteomes" id="UP000620139"/>
    </source>
</evidence>
<reference evidence="7" key="1">
    <citation type="submission" date="2020-12" db="EMBL/GenBank/DDBJ databases">
        <title>The genome sequence of Inhella sp. 4Y17.</title>
        <authorList>
            <person name="Liu Y."/>
        </authorList>
    </citation>
    <scope>NUCLEOTIDE SEQUENCE</scope>
    <source>
        <strain evidence="7">4Y10</strain>
    </source>
</reference>
<dbReference type="AlphaFoldDB" id="A0A931IWJ3"/>
<accession>A0A931IWJ3</accession>
<dbReference type="InterPro" id="IPR001670">
    <property type="entry name" value="ADH_Fe/GldA"/>
</dbReference>
<evidence type="ECO:0000256" key="2">
    <source>
        <dbReference type="ARBA" id="ARBA00007358"/>
    </source>
</evidence>
<proteinExistence type="inferred from homology"/>
<evidence type="ECO:0000256" key="3">
    <source>
        <dbReference type="ARBA" id="ARBA00023002"/>
    </source>
</evidence>
<dbReference type="Gene3D" id="3.40.50.1970">
    <property type="match status" value="1"/>
</dbReference>
<dbReference type="Pfam" id="PF25137">
    <property type="entry name" value="ADH_Fe_C"/>
    <property type="match status" value="1"/>
</dbReference>
<dbReference type="PANTHER" id="PTHR11496">
    <property type="entry name" value="ALCOHOL DEHYDROGENASE"/>
    <property type="match status" value="1"/>
</dbReference>